<dbReference type="RefSeq" id="XP_064670656.1">
    <property type="nucleotide sequence ID" value="XM_064810408.1"/>
</dbReference>
<protein>
    <submittedName>
        <fullName evidence="2">Uncharacterized protein</fullName>
    </submittedName>
</protein>
<dbReference type="EMBL" id="MU853340">
    <property type="protein sequence ID" value="KAK4113086.1"/>
    <property type="molecule type" value="Genomic_DNA"/>
</dbReference>
<proteinExistence type="predicted"/>
<dbReference type="AlphaFoldDB" id="A0AAN6TF77"/>
<reference evidence="2" key="2">
    <citation type="submission" date="2023-05" db="EMBL/GenBank/DDBJ databases">
        <authorList>
            <consortium name="Lawrence Berkeley National Laboratory"/>
            <person name="Steindorff A."/>
            <person name="Hensen N."/>
            <person name="Bonometti L."/>
            <person name="Westerberg I."/>
            <person name="Brannstrom I.O."/>
            <person name="Guillou S."/>
            <person name="Cros-Aarteil S."/>
            <person name="Calhoun S."/>
            <person name="Haridas S."/>
            <person name="Kuo A."/>
            <person name="Mondo S."/>
            <person name="Pangilinan J."/>
            <person name="Riley R."/>
            <person name="Labutti K."/>
            <person name="Andreopoulos B."/>
            <person name="Lipzen A."/>
            <person name="Chen C."/>
            <person name="Yanf M."/>
            <person name="Daum C."/>
            <person name="Ng V."/>
            <person name="Clum A."/>
            <person name="Ohm R."/>
            <person name="Martin F."/>
            <person name="Silar P."/>
            <person name="Natvig D."/>
            <person name="Lalanne C."/>
            <person name="Gautier V."/>
            <person name="Ament-Velasquez S.L."/>
            <person name="Kruys A."/>
            <person name="Hutchinson M.I."/>
            <person name="Powell A.J."/>
            <person name="Barry K."/>
            <person name="Miller A.N."/>
            <person name="Grigoriev I.V."/>
            <person name="Debuchy R."/>
            <person name="Gladieux P."/>
            <person name="Thoren M.H."/>
            <person name="Johannesson H."/>
        </authorList>
    </citation>
    <scope>NUCLEOTIDE SEQUENCE</scope>
    <source>
        <strain evidence="2">CBS 508.74</strain>
    </source>
</reference>
<feature type="compositionally biased region" description="Low complexity" evidence="1">
    <location>
        <begin position="278"/>
        <end position="289"/>
    </location>
</feature>
<keyword evidence="3" id="KW-1185">Reference proteome</keyword>
<accession>A0AAN6TF77</accession>
<evidence type="ECO:0000313" key="2">
    <source>
        <dbReference type="EMBL" id="KAK4113086.1"/>
    </source>
</evidence>
<dbReference type="Proteomes" id="UP001302812">
    <property type="component" value="Unassembled WGS sequence"/>
</dbReference>
<evidence type="ECO:0000313" key="3">
    <source>
        <dbReference type="Proteomes" id="UP001302812"/>
    </source>
</evidence>
<feature type="compositionally biased region" description="Low complexity" evidence="1">
    <location>
        <begin position="117"/>
        <end position="136"/>
    </location>
</feature>
<evidence type="ECO:0000256" key="1">
    <source>
        <dbReference type="SAM" id="MobiDB-lite"/>
    </source>
</evidence>
<feature type="region of interest" description="Disordered" evidence="1">
    <location>
        <begin position="117"/>
        <end position="180"/>
    </location>
</feature>
<sequence>MELGQGSNVPSTSCPPGSQPPTTAEGSGWVRYCFCTVFKGCRAARCSGRVEPPSTVYCRPCSVTCASGRSECKCRRESTQRGTCKAPVSCLGPPSPLDEAGYCKNCKTTCPPEAAESASQNANANTNFNPNPESNPKPNLGSDSVPQARNDDGAEREVDEGLGQPENASTAARNAARPDDEGADIVGAAAMSRIDRQIEIILSFPNDVNWDATAGFAFSPAVPTAGSTLGANQCNRGATERPESVISNATASTAPSSAVATAGSTPGGTERPESLDWSATASSVPSPAVNTVDSTPGAGHGAAEAPESVDGDATVSAVPSPAVSTVYSTPLANHGVAERLESVEVEIVRHQLDALLGVPYCRCTMGGWECKIPVICEGVVVGANPCGRCMPCALENCGHPGLTT</sequence>
<comment type="caution">
    <text evidence="2">The sequence shown here is derived from an EMBL/GenBank/DDBJ whole genome shotgun (WGS) entry which is preliminary data.</text>
</comment>
<name>A0AAN6TF77_9PEZI</name>
<organism evidence="2 3">
    <name type="scientific">Canariomyces notabilis</name>
    <dbReference type="NCBI Taxonomy" id="2074819"/>
    <lineage>
        <taxon>Eukaryota</taxon>
        <taxon>Fungi</taxon>
        <taxon>Dikarya</taxon>
        <taxon>Ascomycota</taxon>
        <taxon>Pezizomycotina</taxon>
        <taxon>Sordariomycetes</taxon>
        <taxon>Sordariomycetidae</taxon>
        <taxon>Sordariales</taxon>
        <taxon>Chaetomiaceae</taxon>
        <taxon>Canariomyces</taxon>
    </lineage>
</organism>
<feature type="region of interest" description="Disordered" evidence="1">
    <location>
        <begin position="1"/>
        <end position="24"/>
    </location>
</feature>
<feature type="region of interest" description="Disordered" evidence="1">
    <location>
        <begin position="232"/>
        <end position="315"/>
    </location>
</feature>
<feature type="compositionally biased region" description="Low complexity" evidence="1">
    <location>
        <begin position="247"/>
        <end position="269"/>
    </location>
</feature>
<dbReference type="GeneID" id="89934533"/>
<gene>
    <name evidence="2" type="ORF">N656DRAFT_641723</name>
</gene>
<reference evidence="2" key="1">
    <citation type="journal article" date="2023" name="Mol. Phylogenet. Evol.">
        <title>Genome-scale phylogeny and comparative genomics of the fungal order Sordariales.</title>
        <authorList>
            <person name="Hensen N."/>
            <person name="Bonometti L."/>
            <person name="Westerberg I."/>
            <person name="Brannstrom I.O."/>
            <person name="Guillou S."/>
            <person name="Cros-Aarteil S."/>
            <person name="Calhoun S."/>
            <person name="Haridas S."/>
            <person name="Kuo A."/>
            <person name="Mondo S."/>
            <person name="Pangilinan J."/>
            <person name="Riley R."/>
            <person name="LaButti K."/>
            <person name="Andreopoulos B."/>
            <person name="Lipzen A."/>
            <person name="Chen C."/>
            <person name="Yan M."/>
            <person name="Daum C."/>
            <person name="Ng V."/>
            <person name="Clum A."/>
            <person name="Steindorff A."/>
            <person name="Ohm R.A."/>
            <person name="Martin F."/>
            <person name="Silar P."/>
            <person name="Natvig D.O."/>
            <person name="Lalanne C."/>
            <person name="Gautier V."/>
            <person name="Ament-Velasquez S.L."/>
            <person name="Kruys A."/>
            <person name="Hutchinson M.I."/>
            <person name="Powell A.J."/>
            <person name="Barry K."/>
            <person name="Miller A.N."/>
            <person name="Grigoriev I.V."/>
            <person name="Debuchy R."/>
            <person name="Gladieux P."/>
            <person name="Hiltunen Thoren M."/>
            <person name="Johannesson H."/>
        </authorList>
    </citation>
    <scope>NUCLEOTIDE SEQUENCE</scope>
    <source>
        <strain evidence="2">CBS 508.74</strain>
    </source>
</reference>